<name>A0ABD3VEX8_SINWO</name>
<proteinExistence type="predicted"/>
<accession>A0ABD3VEX8</accession>
<keyword evidence="2" id="KW-1185">Reference proteome</keyword>
<protein>
    <recommendedName>
        <fullName evidence="3">Polymerase nucleotidyl transferase domain-containing protein</fullName>
    </recommendedName>
</protein>
<evidence type="ECO:0000313" key="1">
    <source>
        <dbReference type="EMBL" id="KAL3860139.1"/>
    </source>
</evidence>
<evidence type="ECO:0008006" key="3">
    <source>
        <dbReference type="Google" id="ProtNLM"/>
    </source>
</evidence>
<gene>
    <name evidence="1" type="ORF">ACJMK2_010304</name>
</gene>
<dbReference type="Proteomes" id="UP001634394">
    <property type="component" value="Unassembled WGS sequence"/>
</dbReference>
<reference evidence="1 2" key="1">
    <citation type="submission" date="2024-11" db="EMBL/GenBank/DDBJ databases">
        <title>Chromosome-level genome assembly of the freshwater bivalve Anodonta woodiana.</title>
        <authorList>
            <person name="Chen X."/>
        </authorList>
    </citation>
    <scope>NUCLEOTIDE SEQUENCE [LARGE SCALE GENOMIC DNA]</scope>
    <source>
        <strain evidence="1">MN2024</strain>
        <tissue evidence="1">Gills</tissue>
    </source>
</reference>
<organism evidence="1 2">
    <name type="scientific">Sinanodonta woodiana</name>
    <name type="common">Chinese pond mussel</name>
    <name type="synonym">Anodonta woodiana</name>
    <dbReference type="NCBI Taxonomy" id="1069815"/>
    <lineage>
        <taxon>Eukaryota</taxon>
        <taxon>Metazoa</taxon>
        <taxon>Spiralia</taxon>
        <taxon>Lophotrochozoa</taxon>
        <taxon>Mollusca</taxon>
        <taxon>Bivalvia</taxon>
        <taxon>Autobranchia</taxon>
        <taxon>Heteroconchia</taxon>
        <taxon>Palaeoheterodonta</taxon>
        <taxon>Unionida</taxon>
        <taxon>Unionoidea</taxon>
        <taxon>Unionidae</taxon>
        <taxon>Unioninae</taxon>
        <taxon>Sinanodonta</taxon>
    </lineage>
</organism>
<dbReference type="EMBL" id="JBJQND010000012">
    <property type="protein sequence ID" value="KAL3860139.1"/>
    <property type="molecule type" value="Genomic_DNA"/>
</dbReference>
<comment type="caution">
    <text evidence="1">The sequence shown here is derived from an EMBL/GenBank/DDBJ whole genome shotgun (WGS) entry which is preliminary data.</text>
</comment>
<dbReference type="AlphaFoldDB" id="A0ABD3VEX8"/>
<sequence length="108" mass="12562">MDVPDYYEDVSVRLMTLLDKSGYADKARWKRIEMWIQSEKLRNTTLTCSDEFIWVHVFGSQAEATDMGKKSDIDFILFEDYITVLQDLQSWKPSSITLLMITDSTTPP</sequence>
<evidence type="ECO:0000313" key="2">
    <source>
        <dbReference type="Proteomes" id="UP001634394"/>
    </source>
</evidence>